<accession>K4QZV0</accession>
<organism evidence="2 3">
    <name type="scientific">Streptomyces davaonensis (strain DSM 101723 / JCM 4913 / KCC S-0913 / 768)</name>
    <dbReference type="NCBI Taxonomy" id="1214101"/>
    <lineage>
        <taxon>Bacteria</taxon>
        <taxon>Bacillati</taxon>
        <taxon>Actinomycetota</taxon>
        <taxon>Actinomycetes</taxon>
        <taxon>Kitasatosporales</taxon>
        <taxon>Streptomycetaceae</taxon>
        <taxon>Streptomyces</taxon>
    </lineage>
</organism>
<dbReference type="eggNOG" id="COG0346">
    <property type="taxonomic scope" value="Bacteria"/>
</dbReference>
<dbReference type="EMBL" id="HE971709">
    <property type="protein sequence ID" value="CCK25904.1"/>
    <property type="molecule type" value="Genomic_DNA"/>
</dbReference>
<name>K4QZV0_STRDJ</name>
<dbReference type="AlphaFoldDB" id="K4QZV0"/>
<keyword evidence="3" id="KW-1185">Reference proteome</keyword>
<evidence type="ECO:0000256" key="1">
    <source>
        <dbReference type="SAM" id="MobiDB-lite"/>
    </source>
</evidence>
<dbReference type="KEGG" id="sdv:BN159_1525"/>
<dbReference type="HOGENOM" id="CLU_2556713_0_0_11"/>
<gene>
    <name evidence="2" type="ORF">BN159_1525</name>
</gene>
<evidence type="ECO:0000313" key="2">
    <source>
        <dbReference type="EMBL" id="CCK25904.1"/>
    </source>
</evidence>
<reference evidence="2 3" key="1">
    <citation type="journal article" date="2012" name="J. Bacteriol.">
        <title>Genome sequence of the bacterium Streptomyces davawensis JCM 4913 and heterologous production of the unique antibiotic roseoflavin.</title>
        <authorList>
            <person name="Jankowitsch F."/>
            <person name="Schwarz J."/>
            <person name="Ruckert C."/>
            <person name="Gust B."/>
            <person name="Szczepanowski R."/>
            <person name="Blom J."/>
            <person name="Pelzer S."/>
            <person name="Kalinowski J."/>
            <person name="Mack M."/>
        </authorList>
    </citation>
    <scope>NUCLEOTIDE SEQUENCE [LARGE SCALE GENOMIC DNA]</scope>
    <source>
        <strain evidence="3">DSM 101723 / JCM 4913 / KCC S-0913 / 768</strain>
    </source>
</reference>
<evidence type="ECO:0000313" key="3">
    <source>
        <dbReference type="Proteomes" id="UP000008043"/>
    </source>
</evidence>
<dbReference type="Proteomes" id="UP000008043">
    <property type="component" value="Chromosome"/>
</dbReference>
<protein>
    <submittedName>
        <fullName evidence="2">Uncharacterized protein</fullName>
    </submittedName>
</protein>
<sequence>MSGFRPEVLLDITEVWETKRNPLTRLVLAPDWPLITWTEEERKKGQAWGLKTIESFHTHGTPPVAQAARRTEGLGGRRPAAT</sequence>
<dbReference type="STRING" id="1214101.BN159_1525"/>
<proteinExistence type="predicted"/>
<feature type="region of interest" description="Disordered" evidence="1">
    <location>
        <begin position="56"/>
        <end position="82"/>
    </location>
</feature>